<organism evidence="2 3">
    <name type="scientific">Cellulomonas terrae</name>
    <dbReference type="NCBI Taxonomy" id="311234"/>
    <lineage>
        <taxon>Bacteria</taxon>
        <taxon>Bacillati</taxon>
        <taxon>Actinomycetota</taxon>
        <taxon>Actinomycetes</taxon>
        <taxon>Micrococcales</taxon>
        <taxon>Cellulomonadaceae</taxon>
        <taxon>Cellulomonas</taxon>
    </lineage>
</organism>
<reference evidence="2 3" key="1">
    <citation type="submission" date="2019-07" db="EMBL/GenBank/DDBJ databases">
        <title>Whole genome shotgun sequence of Cellulomonas terrae NBRC 100819.</title>
        <authorList>
            <person name="Hosoyama A."/>
            <person name="Uohara A."/>
            <person name="Ohji S."/>
            <person name="Ichikawa N."/>
        </authorList>
    </citation>
    <scope>NUCLEOTIDE SEQUENCE [LARGE SCALE GENOMIC DNA]</scope>
    <source>
        <strain evidence="2 3">NBRC 100819</strain>
    </source>
</reference>
<name>A0A511JH72_9CELL</name>
<proteinExistence type="predicted"/>
<keyword evidence="3" id="KW-1185">Reference proteome</keyword>
<accession>A0A511JH72</accession>
<gene>
    <name evidence="2" type="ORF">CTE05_08770</name>
</gene>
<comment type="caution">
    <text evidence="2">The sequence shown here is derived from an EMBL/GenBank/DDBJ whole genome shotgun (WGS) entry which is preliminary data.</text>
</comment>
<keyword evidence="1" id="KW-1133">Transmembrane helix</keyword>
<dbReference type="EMBL" id="BJWH01000003">
    <property type="protein sequence ID" value="GEL97330.1"/>
    <property type="molecule type" value="Genomic_DNA"/>
</dbReference>
<evidence type="ECO:0000313" key="3">
    <source>
        <dbReference type="Proteomes" id="UP000321049"/>
    </source>
</evidence>
<evidence type="ECO:0008006" key="4">
    <source>
        <dbReference type="Google" id="ProtNLM"/>
    </source>
</evidence>
<keyword evidence="1" id="KW-0812">Transmembrane</keyword>
<keyword evidence="1" id="KW-0472">Membrane</keyword>
<protein>
    <recommendedName>
        <fullName evidence="4">SHOCT domain-containing protein</fullName>
    </recommendedName>
</protein>
<evidence type="ECO:0000313" key="2">
    <source>
        <dbReference type="EMBL" id="GEL97330.1"/>
    </source>
</evidence>
<dbReference type="AlphaFoldDB" id="A0A511JH72"/>
<dbReference type="Proteomes" id="UP000321049">
    <property type="component" value="Unassembled WGS sequence"/>
</dbReference>
<evidence type="ECO:0000256" key="1">
    <source>
        <dbReference type="SAM" id="Phobius"/>
    </source>
</evidence>
<dbReference type="OrthoDB" id="4829026at2"/>
<sequence>MLPWCAQMSAGGWVTMVAFWAVVVGLAVWAVSRMFPTQGAGDARTTLDGRLASGEIGPETYRSLVGELDAASTVAKEGYR</sequence>
<feature type="transmembrane region" description="Helical" evidence="1">
    <location>
        <begin position="12"/>
        <end position="31"/>
    </location>
</feature>